<dbReference type="PANTHER" id="PTHR14096">
    <property type="entry name" value="APOLIPOPROTEIN L"/>
    <property type="match status" value="1"/>
</dbReference>
<feature type="transmembrane region" description="Helical" evidence="3">
    <location>
        <begin position="157"/>
        <end position="182"/>
    </location>
</feature>
<reference evidence="4" key="2">
    <citation type="submission" date="2025-09" db="UniProtKB">
        <authorList>
            <consortium name="Ensembl"/>
        </authorList>
    </citation>
    <scope>IDENTIFICATION</scope>
</reference>
<dbReference type="Pfam" id="PF05461">
    <property type="entry name" value="ApoL"/>
    <property type="match status" value="1"/>
</dbReference>
<dbReference type="PANTHER" id="PTHR14096:SF1">
    <property type="entry name" value="APOLIPOPROTEIN L DOMAIN-CONTAINING PROTEIN 1"/>
    <property type="match status" value="1"/>
</dbReference>
<dbReference type="Proteomes" id="UP000694380">
    <property type="component" value="Unplaced"/>
</dbReference>
<dbReference type="GO" id="GO:0005576">
    <property type="term" value="C:extracellular region"/>
    <property type="evidence" value="ECO:0007669"/>
    <property type="project" value="InterPro"/>
</dbReference>
<dbReference type="Ensembl" id="ENSCPBT00000035050.1">
    <property type="protein sequence ID" value="ENSCPBP00000029776.1"/>
    <property type="gene ID" value="ENSCPBG00000020970.1"/>
</dbReference>
<dbReference type="GO" id="GO:0160192">
    <property type="term" value="P:autophagosome-dependent secretion"/>
    <property type="evidence" value="ECO:0007669"/>
    <property type="project" value="Ensembl"/>
</dbReference>
<dbReference type="GO" id="GO:0045601">
    <property type="term" value="P:regulation of endothelial cell differentiation"/>
    <property type="evidence" value="ECO:0007669"/>
    <property type="project" value="TreeGrafter"/>
</dbReference>
<comment type="similarity">
    <text evidence="1">Belongs to the apolipoprotein L family.</text>
</comment>
<dbReference type="GO" id="GO:0033093">
    <property type="term" value="C:Weibel-Palade body"/>
    <property type="evidence" value="ECO:0007669"/>
    <property type="project" value="Ensembl"/>
</dbReference>
<dbReference type="InterPro" id="IPR008405">
    <property type="entry name" value="ApoL"/>
</dbReference>
<feature type="region of interest" description="Disordered" evidence="2">
    <location>
        <begin position="1"/>
        <end position="35"/>
    </location>
</feature>
<evidence type="ECO:0000256" key="2">
    <source>
        <dbReference type="SAM" id="MobiDB-lite"/>
    </source>
</evidence>
<dbReference type="GO" id="GO:0008289">
    <property type="term" value="F:lipid binding"/>
    <property type="evidence" value="ECO:0007669"/>
    <property type="project" value="InterPro"/>
</dbReference>
<evidence type="ECO:0000256" key="1">
    <source>
        <dbReference type="ARBA" id="ARBA00010090"/>
    </source>
</evidence>
<dbReference type="GeneTree" id="ENSGT01030000234599"/>
<evidence type="ECO:0000313" key="5">
    <source>
        <dbReference type="Proteomes" id="UP000694380"/>
    </source>
</evidence>
<keyword evidence="3" id="KW-1133">Transmembrane helix</keyword>
<dbReference type="AlphaFoldDB" id="A0A8C3IA46"/>
<evidence type="ECO:0000313" key="4">
    <source>
        <dbReference type="Ensembl" id="ENSCPBP00000029776.1"/>
    </source>
</evidence>
<dbReference type="GO" id="GO:0005911">
    <property type="term" value="C:cell-cell junction"/>
    <property type="evidence" value="ECO:0007669"/>
    <property type="project" value="Ensembl"/>
</dbReference>
<dbReference type="GO" id="GO:0042157">
    <property type="term" value="P:lipoprotein metabolic process"/>
    <property type="evidence" value="ECO:0007669"/>
    <property type="project" value="InterPro"/>
</dbReference>
<feature type="transmembrane region" description="Helical" evidence="3">
    <location>
        <begin position="124"/>
        <end position="145"/>
    </location>
</feature>
<dbReference type="GO" id="GO:0090559">
    <property type="term" value="P:regulation of membrane permeability"/>
    <property type="evidence" value="ECO:0007669"/>
    <property type="project" value="Ensembl"/>
</dbReference>
<sequence length="319" mass="34829">MTKVKYRDSGGGRDGRAKKKPLEGPPPHQLALSPPLPVGERAQLMQSHPLRQQHFRQAAALPCSTEHPGIRKAMERNVITFPPALDPTRHFQTLLLNQRSRLHGQIRKLREIARNINKLRRRSLIANITGSSLSAVGAITAIVGLSLSPATLGASLLASAVGLGVASAGGAVNVTSDLSLVLSNSRELRRVQEIAVNCQNQMREILSCLEFLHRGQGPMDPLLLQSEKNASISLYNSICFMVFYGSRNFLVPEYTREVTKVSQAVLKAKIQKLAENLESCIRAMDEVCELLESRAELSSNTRNPSSSARITVKPQGSSS</sequence>
<dbReference type="CTD" id="81575"/>
<reference evidence="4" key="1">
    <citation type="submission" date="2025-08" db="UniProtKB">
        <authorList>
            <consortium name="Ensembl"/>
        </authorList>
    </citation>
    <scope>IDENTIFICATION</scope>
</reference>
<accession>A0A8C3IA46</accession>
<dbReference type="OrthoDB" id="6363454at2759"/>
<dbReference type="GO" id="GO:0001525">
    <property type="term" value="P:angiogenesis"/>
    <property type="evidence" value="ECO:0007669"/>
    <property type="project" value="TreeGrafter"/>
</dbReference>
<proteinExistence type="inferred from homology"/>
<dbReference type="KEGG" id="cpic:101933471"/>
<feature type="region of interest" description="Disordered" evidence="2">
    <location>
        <begin position="299"/>
        <end position="319"/>
    </location>
</feature>
<dbReference type="OMA" id="AMDEVCE"/>
<name>A0A8C3IA46_CHRPI</name>
<dbReference type="GeneID" id="101933471"/>
<feature type="compositionally biased region" description="Basic and acidic residues" evidence="2">
    <location>
        <begin position="1"/>
        <end position="15"/>
    </location>
</feature>
<dbReference type="GO" id="GO:0006869">
    <property type="term" value="P:lipid transport"/>
    <property type="evidence" value="ECO:0007669"/>
    <property type="project" value="InterPro"/>
</dbReference>
<keyword evidence="5" id="KW-1185">Reference proteome</keyword>
<protein>
    <submittedName>
        <fullName evidence="4">Apolipoprotein L domain containing 1</fullName>
    </submittedName>
</protein>
<gene>
    <name evidence="4" type="primary">APOLD1</name>
</gene>
<keyword evidence="3" id="KW-0472">Membrane</keyword>
<evidence type="ECO:0000256" key="3">
    <source>
        <dbReference type="SAM" id="Phobius"/>
    </source>
</evidence>
<organism evidence="4 5">
    <name type="scientific">Chrysemys picta bellii</name>
    <name type="common">Western painted turtle</name>
    <name type="synonym">Emys bellii</name>
    <dbReference type="NCBI Taxonomy" id="8478"/>
    <lineage>
        <taxon>Eukaryota</taxon>
        <taxon>Metazoa</taxon>
        <taxon>Chordata</taxon>
        <taxon>Craniata</taxon>
        <taxon>Vertebrata</taxon>
        <taxon>Euteleostomi</taxon>
        <taxon>Archelosauria</taxon>
        <taxon>Testudinata</taxon>
        <taxon>Testudines</taxon>
        <taxon>Cryptodira</taxon>
        <taxon>Durocryptodira</taxon>
        <taxon>Testudinoidea</taxon>
        <taxon>Emydidae</taxon>
        <taxon>Chrysemys</taxon>
    </lineage>
</organism>
<dbReference type="GO" id="GO:0016020">
    <property type="term" value="C:membrane"/>
    <property type="evidence" value="ECO:0007669"/>
    <property type="project" value="TreeGrafter"/>
</dbReference>
<keyword evidence="3" id="KW-0812">Transmembrane</keyword>